<dbReference type="Proteomes" id="UP000499080">
    <property type="component" value="Unassembled WGS sequence"/>
</dbReference>
<evidence type="ECO:0000313" key="2">
    <source>
        <dbReference type="Proteomes" id="UP000499080"/>
    </source>
</evidence>
<proteinExistence type="predicted"/>
<dbReference type="AlphaFoldDB" id="A0A4Y2NVD6"/>
<organism evidence="1 2">
    <name type="scientific">Araneus ventricosus</name>
    <name type="common">Orbweaver spider</name>
    <name type="synonym">Epeira ventricosa</name>
    <dbReference type="NCBI Taxonomy" id="182803"/>
    <lineage>
        <taxon>Eukaryota</taxon>
        <taxon>Metazoa</taxon>
        <taxon>Ecdysozoa</taxon>
        <taxon>Arthropoda</taxon>
        <taxon>Chelicerata</taxon>
        <taxon>Arachnida</taxon>
        <taxon>Araneae</taxon>
        <taxon>Araneomorphae</taxon>
        <taxon>Entelegynae</taxon>
        <taxon>Araneoidea</taxon>
        <taxon>Araneidae</taxon>
        <taxon>Araneus</taxon>
    </lineage>
</organism>
<gene>
    <name evidence="1" type="ORF">AVEN_52188_1</name>
</gene>
<protein>
    <submittedName>
        <fullName evidence="1">Uncharacterized protein</fullName>
    </submittedName>
</protein>
<sequence length="73" mass="8655">MLLGAPSTNGNKRFIIEEGDREKYFLIIDFFYYQTYLCGQDVLWKNDPPPTGVVTIPTRWWPWLWHPIGSCYV</sequence>
<comment type="caution">
    <text evidence="1">The sequence shown here is derived from an EMBL/GenBank/DDBJ whole genome shotgun (WGS) entry which is preliminary data.</text>
</comment>
<name>A0A4Y2NVD6_ARAVE</name>
<evidence type="ECO:0000313" key="1">
    <source>
        <dbReference type="EMBL" id="GBN43301.1"/>
    </source>
</evidence>
<dbReference type="EMBL" id="BGPR01009952">
    <property type="protein sequence ID" value="GBN43301.1"/>
    <property type="molecule type" value="Genomic_DNA"/>
</dbReference>
<accession>A0A4Y2NVD6</accession>
<reference evidence="1 2" key="1">
    <citation type="journal article" date="2019" name="Sci. Rep.">
        <title>Orb-weaving spider Araneus ventricosus genome elucidates the spidroin gene catalogue.</title>
        <authorList>
            <person name="Kono N."/>
            <person name="Nakamura H."/>
            <person name="Ohtoshi R."/>
            <person name="Moran D.A.P."/>
            <person name="Shinohara A."/>
            <person name="Yoshida Y."/>
            <person name="Fujiwara M."/>
            <person name="Mori M."/>
            <person name="Tomita M."/>
            <person name="Arakawa K."/>
        </authorList>
    </citation>
    <scope>NUCLEOTIDE SEQUENCE [LARGE SCALE GENOMIC DNA]</scope>
</reference>
<keyword evidence="2" id="KW-1185">Reference proteome</keyword>